<reference evidence="2" key="1">
    <citation type="submission" date="2018-09" db="EMBL/GenBank/DDBJ databases">
        <authorList>
            <person name="Livingstone P.G."/>
            <person name="Whitworth D.E."/>
        </authorList>
    </citation>
    <scope>NUCLEOTIDE SEQUENCE [LARGE SCALE GENOMIC DNA]</scope>
    <source>
        <strain evidence="2">CA054A</strain>
    </source>
</reference>
<evidence type="ECO:0008006" key="3">
    <source>
        <dbReference type="Google" id="ProtNLM"/>
    </source>
</evidence>
<organism evidence="1 2">
    <name type="scientific">Corallococcus terminator</name>
    <dbReference type="NCBI Taxonomy" id="2316733"/>
    <lineage>
        <taxon>Bacteria</taxon>
        <taxon>Pseudomonadati</taxon>
        <taxon>Myxococcota</taxon>
        <taxon>Myxococcia</taxon>
        <taxon>Myxococcales</taxon>
        <taxon>Cystobacterineae</taxon>
        <taxon>Myxococcaceae</taxon>
        <taxon>Corallococcus</taxon>
    </lineage>
</organism>
<evidence type="ECO:0000313" key="2">
    <source>
        <dbReference type="Proteomes" id="UP000268094"/>
    </source>
</evidence>
<dbReference type="Proteomes" id="UP000268094">
    <property type="component" value="Unassembled WGS sequence"/>
</dbReference>
<keyword evidence="2" id="KW-1185">Reference proteome</keyword>
<accession>A0A3A8JW49</accession>
<comment type="caution">
    <text evidence="1">The sequence shown here is derived from an EMBL/GenBank/DDBJ whole genome shotgun (WGS) entry which is preliminary data.</text>
</comment>
<protein>
    <recommendedName>
        <fullName evidence="3">DUF4382 domain-containing protein</fullName>
    </recommendedName>
</protein>
<name>A0A3A8JW49_9BACT</name>
<sequence>MLQIPTCCMSIRRNQARWTRLPLLLGTLGLAATGCGETAARGDVRLTLSGGDGTQRGYADHLFQDNWSVQFSKYLVSVGDFTLTSAAGDVHASPEHVLVDVQKGDVPLSGLTGLEAGRYGVGFRVSPPEARTVAGDSVSPDDLAMMRERGFSYFVEGRAQHRDPARGLYTFHMGFPVNARMVDCINGVDGTQGLVVPEGSVAEAELTIHAEHMFYDRLGTHRGVQLRFEAIAATADANHVITPEGLASQDLLDLHGLDGGELRDAQGQPVVYQPGAYDLRTLQAFVTQSIVDQAHLNGGGVCTAAAP</sequence>
<dbReference type="AlphaFoldDB" id="A0A3A8JW49"/>
<proteinExistence type="predicted"/>
<dbReference type="OrthoDB" id="5498821at2"/>
<gene>
    <name evidence="1" type="ORF">D7V88_01455</name>
</gene>
<evidence type="ECO:0000313" key="1">
    <source>
        <dbReference type="EMBL" id="RKG93803.1"/>
    </source>
</evidence>
<dbReference type="EMBL" id="RAVZ01000004">
    <property type="protein sequence ID" value="RKG93803.1"/>
    <property type="molecule type" value="Genomic_DNA"/>
</dbReference>